<evidence type="ECO:0000256" key="2">
    <source>
        <dbReference type="ARBA" id="ARBA00022942"/>
    </source>
</evidence>
<keyword evidence="5" id="KW-1185">Reference proteome</keyword>
<name>A0A061J0H2_TRYRA</name>
<dbReference type="VEuPathDB" id="TriTrypDB:TRSC58_03376"/>
<dbReference type="GO" id="GO:0005634">
    <property type="term" value="C:nucleus"/>
    <property type="evidence" value="ECO:0007669"/>
    <property type="project" value="UniProtKB-ARBA"/>
</dbReference>
<organism evidence="4 5">
    <name type="scientific">Trypanosoma rangeli SC58</name>
    <dbReference type="NCBI Taxonomy" id="429131"/>
    <lineage>
        <taxon>Eukaryota</taxon>
        <taxon>Discoba</taxon>
        <taxon>Euglenozoa</taxon>
        <taxon>Kinetoplastea</taxon>
        <taxon>Metakinetoplastina</taxon>
        <taxon>Trypanosomatida</taxon>
        <taxon>Trypanosomatidae</taxon>
        <taxon>Trypanosoma</taxon>
        <taxon>Herpetosoma</taxon>
    </lineage>
</organism>
<dbReference type="SUPFAM" id="SSF46785">
    <property type="entry name" value="Winged helix' DNA-binding domain"/>
    <property type="match status" value="1"/>
</dbReference>
<dbReference type="Pfam" id="PF01399">
    <property type="entry name" value="PCI"/>
    <property type="match status" value="1"/>
</dbReference>
<dbReference type="InterPro" id="IPR036390">
    <property type="entry name" value="WH_DNA-bd_sf"/>
</dbReference>
<proteinExistence type="inferred from homology"/>
<dbReference type="AlphaFoldDB" id="A0A061J0H2"/>
<dbReference type="GO" id="GO:0008541">
    <property type="term" value="C:proteasome regulatory particle, lid subcomplex"/>
    <property type="evidence" value="ECO:0007669"/>
    <property type="project" value="TreeGrafter"/>
</dbReference>
<feature type="domain" description="PCI" evidence="3">
    <location>
        <begin position="245"/>
        <end position="434"/>
    </location>
</feature>
<dbReference type="OrthoDB" id="268763at2759"/>
<dbReference type="FunFam" id="1.10.10.10:FF:000070">
    <property type="entry name" value="26S proteasome non-ATPase regulatory subunit 12"/>
    <property type="match status" value="1"/>
</dbReference>
<keyword evidence="2 4" id="KW-0647">Proteasome</keyword>
<sequence length="480" mass="54812">MTDVDEWRGASFKKVEDHSEAATALLERVNATTIPVLLRSTNKGLNELVDELLALEKIARLGGDAISTQRLAVEVIRVYRVQGDYAMMLDVLEILMRKRGQTKLTQSAMIAECAVMLTDGSLSKERRREVLERVVHLTDSKIHVELEHVRFAIDLAKLMESEGQKRAACDLLRGLHVETITNMPRVEKLEALNRLIRLCLELEDYEHTPLVSRRINHRALARLESQDAKLTYFALMRRYYAQRQSYFNVARCWYETYLTETAEAAKLAALSSMAVNYLIAEHATPKALEDLAECTAFSPATRFAERNAAIQGIATVLQKQLEDIPQLQYLLQRFTSIELIREKVTNEVEMLCENHPELAGHEDRQLLLRSRCSEHDLLVVSRFYRRLRLDRLAQLVGLTPEHTEEFLMMMVASKTLYAKMDRVDGLVVFEAKKNATEVINGWNEAVERSVALLDKASHLIVKERMLHNISAARAQQAVML</sequence>
<dbReference type="Proteomes" id="UP000031737">
    <property type="component" value="Unassembled WGS sequence"/>
</dbReference>
<comment type="caution">
    <text evidence="4">The sequence shown here is derived from an EMBL/GenBank/DDBJ whole genome shotgun (WGS) entry which is preliminary data.</text>
</comment>
<dbReference type="Gene3D" id="1.10.10.10">
    <property type="entry name" value="Winged helix-like DNA-binding domain superfamily/Winged helix DNA-binding domain"/>
    <property type="match status" value="1"/>
</dbReference>
<dbReference type="PROSITE" id="PS50250">
    <property type="entry name" value="PCI"/>
    <property type="match status" value="1"/>
</dbReference>
<dbReference type="SMART" id="SM00088">
    <property type="entry name" value="PINT"/>
    <property type="match status" value="1"/>
</dbReference>
<dbReference type="InterPro" id="IPR000717">
    <property type="entry name" value="PCI_dom"/>
</dbReference>
<accession>A0A061J0H2</accession>
<dbReference type="PANTHER" id="PTHR10855">
    <property type="entry name" value="26S PROTEASOME NON-ATPASE REGULATORY SUBUNIT 12/COP9 SIGNALOSOME COMPLEX SUBUNIT 4"/>
    <property type="match status" value="1"/>
</dbReference>
<dbReference type="Pfam" id="PF22241">
    <property type="entry name" value="PSMD12-CSN4_N"/>
    <property type="match status" value="1"/>
</dbReference>
<protein>
    <submittedName>
        <fullName evidence="4">Proteasome regulatory non-ATPase subunit 5</fullName>
    </submittedName>
</protein>
<gene>
    <name evidence="4" type="ORF">TRSC58_03376</name>
</gene>
<dbReference type="InterPro" id="IPR036388">
    <property type="entry name" value="WH-like_DNA-bd_sf"/>
</dbReference>
<dbReference type="GO" id="GO:0005737">
    <property type="term" value="C:cytoplasm"/>
    <property type="evidence" value="ECO:0007669"/>
    <property type="project" value="TreeGrafter"/>
</dbReference>
<comment type="similarity">
    <text evidence="1">Belongs to the proteasome subunit p55 family.</text>
</comment>
<dbReference type="PANTHER" id="PTHR10855:SF1">
    <property type="entry name" value="26S PROTEASOME NON-ATPASE REGULATORY SUBUNIT 12"/>
    <property type="match status" value="1"/>
</dbReference>
<evidence type="ECO:0000256" key="1">
    <source>
        <dbReference type="ARBA" id="ARBA00006397"/>
    </source>
</evidence>
<dbReference type="InterPro" id="IPR040134">
    <property type="entry name" value="PSMD12/CSN4"/>
</dbReference>
<evidence type="ECO:0000313" key="5">
    <source>
        <dbReference type="Proteomes" id="UP000031737"/>
    </source>
</evidence>
<evidence type="ECO:0000259" key="3">
    <source>
        <dbReference type="PROSITE" id="PS50250"/>
    </source>
</evidence>
<dbReference type="InterPro" id="IPR054559">
    <property type="entry name" value="PSMD12-CSN4-like_N"/>
</dbReference>
<reference evidence="4 5" key="1">
    <citation type="submission" date="2013-07" db="EMBL/GenBank/DDBJ databases">
        <authorList>
            <person name="Stoco P.H."/>
            <person name="Wagner G."/>
            <person name="Gerber A."/>
            <person name="Zaha A."/>
            <person name="Thompson C."/>
            <person name="Bartholomeu D.C."/>
            <person name="Luckemeyer D.D."/>
            <person name="Bahia D."/>
            <person name="Loreto E."/>
            <person name="Prestes E.B."/>
            <person name="Lima F.M."/>
            <person name="Rodrigues-Luiz G."/>
            <person name="Vallejo G.A."/>
            <person name="Filho J.F."/>
            <person name="Monteiro K.M."/>
            <person name="Tyler K.M."/>
            <person name="de Almeida L.G."/>
            <person name="Ortiz M.F."/>
            <person name="Siervo M.A."/>
            <person name="de Moraes M.H."/>
            <person name="Cunha O.L."/>
            <person name="Mendonca-Neto R."/>
            <person name="Silva R."/>
            <person name="Teixeira S.M."/>
            <person name="Murta S.M."/>
            <person name="Sincero T.C."/>
            <person name="Mendes T.A."/>
            <person name="Urmenyi T.P."/>
            <person name="Silva V.G."/>
            <person name="da Rocha W.D."/>
            <person name="Andersson B."/>
            <person name="Romanha A.J."/>
            <person name="Steindel M."/>
            <person name="de Vasconcelos A.T."/>
            <person name="Grisard E.C."/>
        </authorList>
    </citation>
    <scope>NUCLEOTIDE SEQUENCE [LARGE SCALE GENOMIC DNA]</scope>
    <source>
        <strain evidence="4 5">SC58</strain>
    </source>
</reference>
<dbReference type="EMBL" id="AUPL01003376">
    <property type="protein sequence ID" value="ESL08913.1"/>
    <property type="molecule type" value="Genomic_DNA"/>
</dbReference>
<evidence type="ECO:0000313" key="4">
    <source>
        <dbReference type="EMBL" id="ESL08913.1"/>
    </source>
</evidence>